<dbReference type="InterPro" id="IPR046522">
    <property type="entry name" value="DUF6699"/>
</dbReference>
<dbReference type="AlphaFoldDB" id="A0A9P7G219"/>
<feature type="compositionally biased region" description="Polar residues" evidence="1">
    <location>
        <begin position="149"/>
        <end position="159"/>
    </location>
</feature>
<accession>A0A9P7G219</accession>
<proteinExistence type="predicted"/>
<dbReference type="EMBL" id="JABCKI010005733">
    <property type="protein sequence ID" value="KAG5639057.1"/>
    <property type="molecule type" value="Genomic_DNA"/>
</dbReference>
<reference evidence="3" key="1">
    <citation type="submission" date="2021-02" db="EMBL/GenBank/DDBJ databases">
        <authorList>
            <person name="Nieuwenhuis M."/>
            <person name="Van De Peppel L.J.J."/>
        </authorList>
    </citation>
    <scope>NUCLEOTIDE SEQUENCE</scope>
    <source>
        <strain evidence="3">D49</strain>
    </source>
</reference>
<dbReference type="Pfam" id="PF20415">
    <property type="entry name" value="DUF6699"/>
    <property type="match status" value="1"/>
</dbReference>
<name>A0A9P7G219_9AGAR</name>
<dbReference type="Proteomes" id="UP000717328">
    <property type="component" value="Unassembled WGS sequence"/>
</dbReference>
<feature type="region of interest" description="Disordered" evidence="1">
    <location>
        <begin position="121"/>
        <end position="177"/>
    </location>
</feature>
<feature type="domain" description="DUF6699" evidence="2">
    <location>
        <begin position="194"/>
        <end position="306"/>
    </location>
</feature>
<protein>
    <recommendedName>
        <fullName evidence="2">DUF6699 domain-containing protein</fullName>
    </recommendedName>
</protein>
<keyword evidence="4" id="KW-1185">Reference proteome</keyword>
<feature type="compositionally biased region" description="Low complexity" evidence="1">
    <location>
        <begin position="168"/>
        <end position="177"/>
    </location>
</feature>
<evidence type="ECO:0000259" key="2">
    <source>
        <dbReference type="Pfam" id="PF20415"/>
    </source>
</evidence>
<evidence type="ECO:0000256" key="1">
    <source>
        <dbReference type="SAM" id="MobiDB-lite"/>
    </source>
</evidence>
<sequence length="439" mass="48204">MKIELSSNPGSWTPMPTTPHLNVASRNLSLEGSGYSFQPATPHISNISLPNVDHIYHDMTSSAFSAPHSSAHRTANYLQGTTPNVFRLESPSPYHGSAAHGAAPSSPSFLAASACYDDARFAPRTPSPTDARRSSSQSSRAGLAPPRSNVPSRSPTQGPTKAICASPNTRTPATTNNDTTLTLHRALRLHTCNIFFDMSHDPFKSPNYLGDGAEELKRQPALGPSNMTKMINVKIQHLPKDIVISAAPGERFLTVGAVLKGIYDALQEPVDRKEFDPLPRERRNEICARTQERGPQATMRRIDWLPILTFSHGGTNFRGRPFPGLELAPLELVPKTGLKPAPRFRMQVSISLLFFCSFVSNLISSVRLGHLSSIFLFRFLGPPFLQFVSISVSATAHRHFMTDISLRTACITISITRTHRYSSPHYYLSSAISPLRPLT</sequence>
<gene>
    <name evidence="3" type="ORF">H0H81_007315</name>
</gene>
<evidence type="ECO:0000313" key="4">
    <source>
        <dbReference type="Proteomes" id="UP000717328"/>
    </source>
</evidence>
<evidence type="ECO:0000313" key="3">
    <source>
        <dbReference type="EMBL" id="KAG5639057.1"/>
    </source>
</evidence>
<organism evidence="3 4">
    <name type="scientific">Sphagnurus paluster</name>
    <dbReference type="NCBI Taxonomy" id="117069"/>
    <lineage>
        <taxon>Eukaryota</taxon>
        <taxon>Fungi</taxon>
        <taxon>Dikarya</taxon>
        <taxon>Basidiomycota</taxon>
        <taxon>Agaricomycotina</taxon>
        <taxon>Agaricomycetes</taxon>
        <taxon>Agaricomycetidae</taxon>
        <taxon>Agaricales</taxon>
        <taxon>Tricholomatineae</taxon>
        <taxon>Lyophyllaceae</taxon>
        <taxon>Sphagnurus</taxon>
    </lineage>
</organism>
<comment type="caution">
    <text evidence="3">The sequence shown here is derived from an EMBL/GenBank/DDBJ whole genome shotgun (WGS) entry which is preliminary data.</text>
</comment>
<reference evidence="3" key="2">
    <citation type="submission" date="2021-10" db="EMBL/GenBank/DDBJ databases">
        <title>Phylogenomics reveals ancestral predisposition of the termite-cultivated fungus Termitomyces towards a domesticated lifestyle.</title>
        <authorList>
            <person name="Auxier B."/>
            <person name="Grum-Grzhimaylo A."/>
            <person name="Cardenas M.E."/>
            <person name="Lodge J.D."/>
            <person name="Laessoe T."/>
            <person name="Pedersen O."/>
            <person name="Smith M.E."/>
            <person name="Kuyper T.W."/>
            <person name="Franco-Molano E.A."/>
            <person name="Baroni T.J."/>
            <person name="Aanen D.K."/>
        </authorList>
    </citation>
    <scope>NUCLEOTIDE SEQUENCE</scope>
    <source>
        <strain evidence="3">D49</strain>
    </source>
</reference>